<evidence type="ECO:0000313" key="1">
    <source>
        <dbReference type="EMBL" id="KFI18236.1"/>
    </source>
</evidence>
<proteinExistence type="predicted"/>
<name>A0A0E2YZ67_9GAMM</name>
<accession>A0A0E2YZ67</accession>
<dbReference type="InterPro" id="IPR010235">
    <property type="entry name" value="HepT"/>
</dbReference>
<organism evidence="1 2">
    <name type="scientific">Nitrosococcus oceani C-27</name>
    <dbReference type="NCBI Taxonomy" id="314279"/>
    <lineage>
        <taxon>Bacteria</taxon>
        <taxon>Pseudomonadati</taxon>
        <taxon>Pseudomonadota</taxon>
        <taxon>Gammaproteobacteria</taxon>
        <taxon>Chromatiales</taxon>
        <taxon>Chromatiaceae</taxon>
        <taxon>Nitrosococcus</taxon>
    </lineage>
</organism>
<dbReference type="OrthoDB" id="9810452at2"/>
<evidence type="ECO:0000313" key="2">
    <source>
        <dbReference type="Proteomes" id="UP000028839"/>
    </source>
</evidence>
<dbReference type="NCBIfam" id="TIGR01987">
    <property type="entry name" value="HI0074"/>
    <property type="match status" value="1"/>
</dbReference>
<reference evidence="1 2" key="1">
    <citation type="submission" date="2014-07" db="EMBL/GenBank/DDBJ databases">
        <title>Comparative analysis of Nitrosococcus oceani genome inventories of strains from Pacific and Atlantic gyres.</title>
        <authorList>
            <person name="Lim C.K."/>
            <person name="Wang L."/>
            <person name="Sayavedra-Soto L.A."/>
            <person name="Klotz M.G."/>
        </authorList>
    </citation>
    <scope>NUCLEOTIDE SEQUENCE [LARGE SCALE GENOMIC DNA]</scope>
    <source>
        <strain evidence="1 2">C-27</strain>
    </source>
</reference>
<dbReference type="GO" id="GO:0016740">
    <property type="term" value="F:transferase activity"/>
    <property type="evidence" value="ECO:0007669"/>
    <property type="project" value="UniProtKB-KW"/>
</dbReference>
<dbReference type="Gene3D" id="1.20.120.330">
    <property type="entry name" value="Nucleotidyltransferases domain 2"/>
    <property type="match status" value="1"/>
</dbReference>
<dbReference type="EMBL" id="JPGN01000086">
    <property type="protein sequence ID" value="KFI18236.1"/>
    <property type="molecule type" value="Genomic_DNA"/>
</dbReference>
<sequence length="139" mass="16077">MTADIRWQQRYANYRRALAHLNNAVALSRERPLSELEQQSLIQSFEFTHELAWNCLKDYLQYQGEQGLMGSRDATRKAFSVGLIGQGEVWMDMIASRNRTTHTYNRATAQAIVEAVIERYQPQFVRLDQRLAELKAAGQ</sequence>
<dbReference type="SUPFAM" id="SSF81593">
    <property type="entry name" value="Nucleotidyltransferase substrate binding subunit/domain"/>
    <property type="match status" value="1"/>
</dbReference>
<dbReference type="HOGENOM" id="CLU_118479_1_0_6"/>
<keyword evidence="1" id="KW-0808">Transferase</keyword>
<comment type="caution">
    <text evidence="1">The sequence shown here is derived from an EMBL/GenBank/DDBJ whole genome shotgun (WGS) entry which is preliminary data.</text>
</comment>
<dbReference type="Proteomes" id="UP000028839">
    <property type="component" value="Unassembled WGS sequence"/>
</dbReference>
<protein>
    <submittedName>
        <fullName evidence="1">Nucleotidyltransferase</fullName>
    </submittedName>
</protein>
<dbReference type="AlphaFoldDB" id="A0A0E2YZ67"/>
<gene>
    <name evidence="1" type="ORF">IB75_15405</name>
</gene>
<dbReference type="Pfam" id="PF08780">
    <property type="entry name" value="NTase_sub_bind"/>
    <property type="match status" value="1"/>
</dbReference>